<proteinExistence type="predicted"/>
<evidence type="ECO:0000256" key="1">
    <source>
        <dbReference type="SAM" id="MobiDB-lite"/>
    </source>
</evidence>
<feature type="compositionally biased region" description="Acidic residues" evidence="1">
    <location>
        <begin position="97"/>
        <end position="113"/>
    </location>
</feature>
<evidence type="ECO:0000313" key="2">
    <source>
        <dbReference type="EMBL" id="ORX55363.1"/>
    </source>
</evidence>
<dbReference type="AlphaFoldDB" id="A0A1Y1VH05"/>
<evidence type="ECO:0000313" key="3">
    <source>
        <dbReference type="Proteomes" id="UP000193719"/>
    </source>
</evidence>
<name>A0A1Y1VH05_9FUNG</name>
<dbReference type="STRING" id="1754191.A0A1Y1VH05"/>
<comment type="caution">
    <text evidence="2">The sequence shown here is derived from an EMBL/GenBank/DDBJ whole genome shotgun (WGS) entry which is preliminary data.</text>
</comment>
<keyword evidence="3" id="KW-1185">Reference proteome</keyword>
<dbReference type="EMBL" id="MCFH01000009">
    <property type="protein sequence ID" value="ORX55363.1"/>
    <property type="molecule type" value="Genomic_DNA"/>
</dbReference>
<feature type="region of interest" description="Disordered" evidence="1">
    <location>
        <begin position="63"/>
        <end position="113"/>
    </location>
</feature>
<feature type="compositionally biased region" description="Acidic residues" evidence="1">
    <location>
        <begin position="69"/>
        <end position="79"/>
    </location>
</feature>
<protein>
    <submittedName>
        <fullName evidence="2">Uncharacterized protein</fullName>
    </submittedName>
</protein>
<sequence length="113" mass="13255">MTMIFITKDLDDFYDQLKMSSNDNIRLILTPISEYQDSDDDSSTEKEDFVEVDFKKDIEGLNKRRIDSMDEMESDIDDESGQRKKVKVEQMNTPTSMDEEEDEVSSNYEELSE</sequence>
<gene>
    <name evidence="2" type="ORF">BCR36DRAFT_184870</name>
</gene>
<organism evidence="2 3">
    <name type="scientific">Piromyces finnis</name>
    <dbReference type="NCBI Taxonomy" id="1754191"/>
    <lineage>
        <taxon>Eukaryota</taxon>
        <taxon>Fungi</taxon>
        <taxon>Fungi incertae sedis</taxon>
        <taxon>Chytridiomycota</taxon>
        <taxon>Chytridiomycota incertae sedis</taxon>
        <taxon>Neocallimastigomycetes</taxon>
        <taxon>Neocallimastigales</taxon>
        <taxon>Neocallimastigaceae</taxon>
        <taxon>Piromyces</taxon>
    </lineage>
</organism>
<accession>A0A1Y1VH05</accession>
<reference evidence="2 3" key="1">
    <citation type="submission" date="2016-08" db="EMBL/GenBank/DDBJ databases">
        <title>Genomes of anaerobic fungi encode conserved fungal cellulosomes for biomass hydrolysis.</title>
        <authorList>
            <consortium name="DOE Joint Genome Institute"/>
            <person name="Haitjema C.H."/>
            <person name="Gilmore S.P."/>
            <person name="Henske J.K."/>
            <person name="Solomon K.V."/>
            <person name="De Groot R."/>
            <person name="Kuo A."/>
            <person name="Mondo S.J."/>
            <person name="Salamov A.A."/>
            <person name="Labutti K."/>
            <person name="Zhao Z."/>
            <person name="Chiniquy J."/>
            <person name="Barry K."/>
            <person name="Brewer H.M."/>
            <person name="Purvine S.O."/>
            <person name="Wright A.T."/>
            <person name="Boxma B."/>
            <person name="Van Alen T."/>
            <person name="Hackstein J.H."/>
            <person name="Baker S.E."/>
            <person name="Grigoriev I.V."/>
            <person name="O'Malley M.A."/>
        </authorList>
    </citation>
    <scope>NUCLEOTIDE SEQUENCE [LARGE SCALE GENOMIC DNA]</scope>
    <source>
        <strain evidence="3">finn</strain>
    </source>
</reference>
<reference evidence="2 3" key="2">
    <citation type="submission" date="2016-08" db="EMBL/GenBank/DDBJ databases">
        <title>Pervasive Adenine N6-methylation of Active Genes in Fungi.</title>
        <authorList>
            <consortium name="DOE Joint Genome Institute"/>
            <person name="Mondo S.J."/>
            <person name="Dannebaum R.O."/>
            <person name="Kuo R.C."/>
            <person name="Labutti K."/>
            <person name="Haridas S."/>
            <person name="Kuo A."/>
            <person name="Salamov A."/>
            <person name="Ahrendt S.R."/>
            <person name="Lipzen A."/>
            <person name="Sullivan W."/>
            <person name="Andreopoulos W.B."/>
            <person name="Clum A."/>
            <person name="Lindquist E."/>
            <person name="Daum C."/>
            <person name="Ramamoorthy G.K."/>
            <person name="Gryganskyi A."/>
            <person name="Culley D."/>
            <person name="Magnuson J.K."/>
            <person name="James T.Y."/>
            <person name="O'Malley M.A."/>
            <person name="Stajich J.E."/>
            <person name="Spatafora J.W."/>
            <person name="Visel A."/>
            <person name="Grigoriev I.V."/>
        </authorList>
    </citation>
    <scope>NUCLEOTIDE SEQUENCE [LARGE SCALE GENOMIC DNA]</scope>
    <source>
        <strain evidence="3">finn</strain>
    </source>
</reference>
<dbReference type="Proteomes" id="UP000193719">
    <property type="component" value="Unassembled WGS sequence"/>
</dbReference>